<dbReference type="InterPro" id="IPR040044">
    <property type="entry name" value="SRR1L"/>
</dbReference>
<keyword evidence="4" id="KW-1185">Reference proteome</keyword>
<dbReference type="GO" id="GO:0005737">
    <property type="term" value="C:cytoplasm"/>
    <property type="evidence" value="ECO:0007669"/>
    <property type="project" value="TreeGrafter"/>
</dbReference>
<dbReference type="CDD" id="cd06222">
    <property type="entry name" value="RNase_H_like"/>
    <property type="match status" value="1"/>
</dbReference>
<dbReference type="Pfam" id="PF13456">
    <property type="entry name" value="RVT_3"/>
    <property type="match status" value="1"/>
</dbReference>
<evidence type="ECO:0000259" key="1">
    <source>
        <dbReference type="Pfam" id="PF07985"/>
    </source>
</evidence>
<organism evidence="3 4">
    <name type="scientific">Escallonia rubra</name>
    <dbReference type="NCBI Taxonomy" id="112253"/>
    <lineage>
        <taxon>Eukaryota</taxon>
        <taxon>Viridiplantae</taxon>
        <taxon>Streptophyta</taxon>
        <taxon>Embryophyta</taxon>
        <taxon>Tracheophyta</taxon>
        <taxon>Spermatophyta</taxon>
        <taxon>Magnoliopsida</taxon>
        <taxon>eudicotyledons</taxon>
        <taxon>Gunneridae</taxon>
        <taxon>Pentapetalae</taxon>
        <taxon>asterids</taxon>
        <taxon>campanulids</taxon>
        <taxon>Escalloniales</taxon>
        <taxon>Escalloniaceae</taxon>
        <taxon>Escallonia</taxon>
    </lineage>
</organism>
<dbReference type="InterPro" id="IPR036397">
    <property type="entry name" value="RNaseH_sf"/>
</dbReference>
<comment type="caution">
    <text evidence="3">The sequence shown here is derived from an EMBL/GenBank/DDBJ whole genome shotgun (WGS) entry which is preliminary data.</text>
</comment>
<dbReference type="InterPro" id="IPR044730">
    <property type="entry name" value="RNase_H-like_dom_plant"/>
</dbReference>
<dbReference type="Pfam" id="PF07985">
    <property type="entry name" value="SRR1"/>
    <property type="match status" value="1"/>
</dbReference>
<evidence type="ECO:0000313" key="4">
    <source>
        <dbReference type="Proteomes" id="UP001187471"/>
    </source>
</evidence>
<protein>
    <recommendedName>
        <fullName evidence="5">RNase H type-1 domain-containing protein</fullName>
    </recommendedName>
</protein>
<dbReference type="GO" id="GO:0005634">
    <property type="term" value="C:nucleus"/>
    <property type="evidence" value="ECO:0007669"/>
    <property type="project" value="TreeGrafter"/>
</dbReference>
<dbReference type="PANTHER" id="PTHR28626">
    <property type="entry name" value="SRR1-LIKE PROTEIN"/>
    <property type="match status" value="1"/>
</dbReference>
<evidence type="ECO:0000259" key="2">
    <source>
        <dbReference type="Pfam" id="PF13456"/>
    </source>
</evidence>
<reference evidence="3" key="1">
    <citation type="submission" date="2022-12" db="EMBL/GenBank/DDBJ databases">
        <title>Draft genome assemblies for two species of Escallonia (Escalloniales).</title>
        <authorList>
            <person name="Chanderbali A."/>
            <person name="Dervinis C."/>
            <person name="Anghel I."/>
            <person name="Soltis D."/>
            <person name="Soltis P."/>
            <person name="Zapata F."/>
        </authorList>
    </citation>
    <scope>NUCLEOTIDE SEQUENCE</scope>
    <source>
        <strain evidence="3">UCBG92.1500</strain>
        <tissue evidence="3">Leaf</tissue>
    </source>
</reference>
<evidence type="ECO:0008006" key="5">
    <source>
        <dbReference type="Google" id="ProtNLM"/>
    </source>
</evidence>
<dbReference type="Gene3D" id="3.30.420.10">
    <property type="entry name" value="Ribonuclease H-like superfamily/Ribonuclease H"/>
    <property type="match status" value="1"/>
</dbReference>
<accession>A0AA88SK67</accession>
<feature type="domain" description="RNase H type-1" evidence="2">
    <location>
        <begin position="349"/>
        <end position="461"/>
    </location>
</feature>
<gene>
    <name evidence="3" type="ORF">RJ640_024059</name>
</gene>
<evidence type="ECO:0000313" key="3">
    <source>
        <dbReference type="EMBL" id="KAK2992905.1"/>
    </source>
</evidence>
<dbReference type="InterPro" id="IPR012942">
    <property type="entry name" value="SRR1-like"/>
</dbReference>
<feature type="domain" description="SRR1-like" evidence="1">
    <location>
        <begin position="58"/>
        <end position="229"/>
    </location>
</feature>
<dbReference type="GO" id="GO:0004523">
    <property type="term" value="F:RNA-DNA hybrid ribonuclease activity"/>
    <property type="evidence" value="ECO:0007669"/>
    <property type="project" value="InterPro"/>
</dbReference>
<dbReference type="Proteomes" id="UP001187471">
    <property type="component" value="Unassembled WGS sequence"/>
</dbReference>
<dbReference type="PANTHER" id="PTHR28626:SF4">
    <property type="entry name" value="PROTEIN SENSITIVITY TO RED LIGHT REDUCED 1-LIKE"/>
    <property type="match status" value="1"/>
</dbReference>
<dbReference type="GO" id="GO:0003676">
    <property type="term" value="F:nucleic acid binding"/>
    <property type="evidence" value="ECO:0007669"/>
    <property type="project" value="InterPro"/>
</dbReference>
<proteinExistence type="predicted"/>
<dbReference type="AlphaFoldDB" id="A0AA88SK67"/>
<sequence length="492" mass="56993">MGQEVSEDQTKLVDDLDVKDEAERLLKEVEVTIKEVQETKFYAKLTRQMRNKVIFKRNLERVLGGNSQLQMVIYALGSMEFNFDSQYQLAIALLLRQDFAEWIGGIEVFDPRLSPADIIALNELGCEVLLINEYCTRKVNRPTLFFMPYTVLCLVGNLLGSNWCPSQINQMIVLTNRISDTVPMLKRSKKFKDTLGYMKAISKYAKEVQIKANYGSSVANVFYDFAWHFYDVDPPVDMDMLLCGKVRRRGRSQLLEVLHLVECLKENKVFDAFEVDSDESDERDDYRTLKDLAEESFNEAFSRKKIYQDRNDWSYFYGVYRGPRKYRLSSSPPPKGWVKLNISGRGCDEHNRGGFSGICRNEHNEQILVYYGCLENVDKLAADVEALKHGMRLLRKYSPVKNLIVEGDNLCLMRWLNRRLDAPPRKVQGSKEILRILKSFKLVSYHVYEEANSDANYLSNKGALSGNKWYGWCSLKSSTDDRSKRTRSRKSR</sequence>
<name>A0AA88SK67_9ASTE</name>
<dbReference type="EMBL" id="JAVXUO010000370">
    <property type="protein sequence ID" value="KAK2992905.1"/>
    <property type="molecule type" value="Genomic_DNA"/>
</dbReference>
<dbReference type="InterPro" id="IPR002156">
    <property type="entry name" value="RNaseH_domain"/>
</dbReference>
<dbReference type="SUPFAM" id="SSF53098">
    <property type="entry name" value="Ribonuclease H-like"/>
    <property type="match status" value="1"/>
</dbReference>
<dbReference type="InterPro" id="IPR012337">
    <property type="entry name" value="RNaseH-like_sf"/>
</dbReference>